<dbReference type="AlphaFoldDB" id="A0A8E2JRU2"/>
<evidence type="ECO:0000313" key="3">
    <source>
        <dbReference type="EMBL" id="OCL07143.1"/>
    </source>
</evidence>
<reference evidence="3 4" key="1">
    <citation type="journal article" date="2016" name="Nat. Commun.">
        <title>Ectomycorrhizal ecology is imprinted in the genome of the dominant symbiotic fungus Cenococcum geophilum.</title>
        <authorList>
            <consortium name="DOE Joint Genome Institute"/>
            <person name="Peter M."/>
            <person name="Kohler A."/>
            <person name="Ohm R.A."/>
            <person name="Kuo A."/>
            <person name="Krutzmann J."/>
            <person name="Morin E."/>
            <person name="Arend M."/>
            <person name="Barry K.W."/>
            <person name="Binder M."/>
            <person name="Choi C."/>
            <person name="Clum A."/>
            <person name="Copeland A."/>
            <person name="Grisel N."/>
            <person name="Haridas S."/>
            <person name="Kipfer T."/>
            <person name="LaButti K."/>
            <person name="Lindquist E."/>
            <person name="Lipzen A."/>
            <person name="Maire R."/>
            <person name="Meier B."/>
            <person name="Mihaltcheva S."/>
            <person name="Molinier V."/>
            <person name="Murat C."/>
            <person name="Poggeler S."/>
            <person name="Quandt C.A."/>
            <person name="Sperisen C."/>
            <person name="Tritt A."/>
            <person name="Tisserant E."/>
            <person name="Crous P.W."/>
            <person name="Henrissat B."/>
            <person name="Nehls U."/>
            <person name="Egli S."/>
            <person name="Spatafora J.W."/>
            <person name="Grigoriev I.V."/>
            <person name="Martin F.M."/>
        </authorList>
    </citation>
    <scope>NUCLEOTIDE SEQUENCE [LARGE SCALE GENOMIC DNA]</scope>
    <source>
        <strain evidence="3 4">CBS 207.34</strain>
    </source>
</reference>
<evidence type="ECO:0000256" key="1">
    <source>
        <dbReference type="SAM" id="MobiDB-lite"/>
    </source>
</evidence>
<evidence type="ECO:0000256" key="2">
    <source>
        <dbReference type="SAM" id="Phobius"/>
    </source>
</evidence>
<keyword evidence="4" id="KW-1185">Reference proteome</keyword>
<dbReference type="Proteomes" id="UP000250140">
    <property type="component" value="Unassembled WGS sequence"/>
</dbReference>
<protein>
    <submittedName>
        <fullName evidence="3">Uncharacterized protein</fullName>
    </submittedName>
</protein>
<feature type="transmembrane region" description="Helical" evidence="2">
    <location>
        <begin position="6"/>
        <end position="29"/>
    </location>
</feature>
<dbReference type="EMBL" id="KV749922">
    <property type="protein sequence ID" value="OCL07143.1"/>
    <property type="molecule type" value="Genomic_DNA"/>
</dbReference>
<sequence>MGINGSSTVVIVFVGVLGVVVIWTGIYFVHKWMERGQQVDTIPEHYGKGVSPGNAQYIARPLQGRSHRTQLPYPKRPLFVHEAGMPPDNLLQQPGGRIPPQQDITLEHAHKNYIKEVAELPQEIFGLRNVGQDHPYDQSDSAGSSLNKNRMRGPQSNGGGGYKHVISKCHKNNSQRERDSLDLPSPVLGTLPRVGRSTRQSSSRLRCFEGIQENPERQYKMDEISSPRRQVKIRGEGYDKDWQQRYEFTQWNRRRENLRDIGTRPLTTSKAPP</sequence>
<keyword evidence="2" id="KW-0812">Transmembrane</keyword>
<name>A0A8E2JRU2_9PEZI</name>
<proteinExistence type="predicted"/>
<keyword evidence="2" id="KW-0472">Membrane</keyword>
<feature type="compositionally biased region" description="Polar residues" evidence="1">
    <location>
        <begin position="138"/>
        <end position="148"/>
    </location>
</feature>
<gene>
    <name evidence="3" type="ORF">AOQ84DRAFT_377960</name>
</gene>
<feature type="region of interest" description="Disordered" evidence="1">
    <location>
        <begin position="130"/>
        <end position="203"/>
    </location>
</feature>
<keyword evidence="2" id="KW-1133">Transmembrane helix</keyword>
<evidence type="ECO:0000313" key="4">
    <source>
        <dbReference type="Proteomes" id="UP000250140"/>
    </source>
</evidence>
<accession>A0A8E2JRU2</accession>
<organism evidence="3 4">
    <name type="scientific">Glonium stellatum</name>
    <dbReference type="NCBI Taxonomy" id="574774"/>
    <lineage>
        <taxon>Eukaryota</taxon>
        <taxon>Fungi</taxon>
        <taxon>Dikarya</taxon>
        <taxon>Ascomycota</taxon>
        <taxon>Pezizomycotina</taxon>
        <taxon>Dothideomycetes</taxon>
        <taxon>Pleosporomycetidae</taxon>
        <taxon>Gloniales</taxon>
        <taxon>Gloniaceae</taxon>
        <taxon>Glonium</taxon>
    </lineage>
</organism>